<dbReference type="InterPro" id="IPR025943">
    <property type="entry name" value="Sigma_54_int_dom_ATP-bd_2"/>
</dbReference>
<keyword evidence="8" id="KW-1185">Reference proteome</keyword>
<dbReference type="Gene3D" id="1.10.8.60">
    <property type="match status" value="1"/>
</dbReference>
<dbReference type="InterPro" id="IPR025662">
    <property type="entry name" value="Sigma_54_int_dom_ATP-bd_1"/>
</dbReference>
<dbReference type="PROSITE" id="PS00676">
    <property type="entry name" value="SIGMA54_INTERACT_2"/>
    <property type="match status" value="1"/>
</dbReference>
<dbReference type="SUPFAM" id="SSF52540">
    <property type="entry name" value="P-loop containing nucleoside triphosphate hydrolases"/>
    <property type="match status" value="1"/>
</dbReference>
<dbReference type="SUPFAM" id="SSF46689">
    <property type="entry name" value="Homeodomain-like"/>
    <property type="match status" value="1"/>
</dbReference>
<dbReference type="PANTHER" id="PTHR32071">
    <property type="entry name" value="TRANSCRIPTIONAL REGULATORY PROTEIN"/>
    <property type="match status" value="1"/>
</dbReference>
<dbReference type="KEGG" id="bbae:FRD01_15645"/>
<dbReference type="PROSITE" id="PS50045">
    <property type="entry name" value="SIGMA54_INTERACT_4"/>
    <property type="match status" value="1"/>
</dbReference>
<evidence type="ECO:0000313" key="8">
    <source>
        <dbReference type="Proteomes" id="UP000321595"/>
    </source>
</evidence>
<dbReference type="GO" id="GO:0006355">
    <property type="term" value="P:regulation of DNA-templated transcription"/>
    <property type="evidence" value="ECO:0007669"/>
    <property type="project" value="InterPro"/>
</dbReference>
<keyword evidence="1" id="KW-0547">Nucleotide-binding</keyword>
<dbReference type="SMART" id="SM00382">
    <property type="entry name" value="AAA"/>
    <property type="match status" value="1"/>
</dbReference>
<reference evidence="7 8" key="1">
    <citation type="submission" date="2019-08" db="EMBL/GenBank/DDBJ databases">
        <authorList>
            <person name="Liang Q."/>
        </authorList>
    </citation>
    <scope>NUCLEOTIDE SEQUENCE [LARGE SCALE GENOMIC DNA]</scope>
    <source>
        <strain evidence="7 8">V1718</strain>
    </source>
</reference>
<evidence type="ECO:0000256" key="4">
    <source>
        <dbReference type="ARBA" id="ARBA00023125"/>
    </source>
</evidence>
<evidence type="ECO:0000256" key="3">
    <source>
        <dbReference type="ARBA" id="ARBA00023015"/>
    </source>
</evidence>
<dbReference type="InterPro" id="IPR009057">
    <property type="entry name" value="Homeodomain-like_sf"/>
</dbReference>
<evidence type="ECO:0000256" key="1">
    <source>
        <dbReference type="ARBA" id="ARBA00022741"/>
    </source>
</evidence>
<proteinExistence type="predicted"/>
<dbReference type="Pfam" id="PF25601">
    <property type="entry name" value="AAA_lid_14"/>
    <property type="match status" value="1"/>
</dbReference>
<dbReference type="CDD" id="cd00009">
    <property type="entry name" value="AAA"/>
    <property type="match status" value="1"/>
</dbReference>
<feature type="domain" description="Sigma-54 factor interaction" evidence="6">
    <location>
        <begin position="52"/>
        <end position="281"/>
    </location>
</feature>
<dbReference type="InterPro" id="IPR058031">
    <property type="entry name" value="AAA_lid_NorR"/>
</dbReference>
<dbReference type="PRINTS" id="PR01590">
    <property type="entry name" value="HTHFIS"/>
</dbReference>
<evidence type="ECO:0000256" key="2">
    <source>
        <dbReference type="ARBA" id="ARBA00022840"/>
    </source>
</evidence>
<dbReference type="PANTHER" id="PTHR32071:SF21">
    <property type="entry name" value="TRANSCRIPTIONAL REGULATORY PROTEIN FLGR"/>
    <property type="match status" value="1"/>
</dbReference>
<dbReference type="Proteomes" id="UP000321595">
    <property type="component" value="Chromosome"/>
</dbReference>
<dbReference type="OrthoDB" id="9763792at2"/>
<dbReference type="GO" id="GO:0043565">
    <property type="term" value="F:sequence-specific DNA binding"/>
    <property type="evidence" value="ECO:0007669"/>
    <property type="project" value="InterPro"/>
</dbReference>
<accession>A0A5B8XRR3</accession>
<dbReference type="GO" id="GO:0005524">
    <property type="term" value="F:ATP binding"/>
    <property type="evidence" value="ECO:0007669"/>
    <property type="project" value="UniProtKB-KW"/>
</dbReference>
<dbReference type="AlphaFoldDB" id="A0A5B8XRR3"/>
<dbReference type="FunFam" id="3.40.50.300:FF:000006">
    <property type="entry name" value="DNA-binding transcriptional regulator NtrC"/>
    <property type="match status" value="1"/>
</dbReference>
<organism evidence="7 8">
    <name type="scientific">Microvenator marinus</name>
    <dbReference type="NCBI Taxonomy" id="2600177"/>
    <lineage>
        <taxon>Bacteria</taxon>
        <taxon>Deltaproteobacteria</taxon>
        <taxon>Bradymonadales</taxon>
        <taxon>Microvenatoraceae</taxon>
        <taxon>Microvenator</taxon>
    </lineage>
</organism>
<dbReference type="InterPro" id="IPR027417">
    <property type="entry name" value="P-loop_NTPase"/>
</dbReference>
<sequence>MHKYWPLSSKERNLCSRESMGDTLESSWDYDSIDDFLNDLSGAVINESGIDVISVDPAMQRVIRLLDSVAGTPATVLLSGESGVGKEVFARYIHERSQVSNGPFIAINCAAIPESLLESELFGHEKGAFSGAVRTHQGVFERAHKGTLLLDEISEMPIELQAKLLRVIQERQITRVGGSKPIDIDIRIVATTNREMDDWVNKGGFRRDLFYRISVFPVTIPPLRDRRGDILPLANFYARHFAEAYGQRVIGYSKQAMKKLRRHTYPGNVRELVNIVQRALILAPHNGTIEEEHIVFQDTAETIDAIKSFAHDTLEIQKDQLAFKVGEQSLTEVRRDMILATLRHFDGNRSKAAEVLGVSTRTIRNKLAQYRALGVDLAGIDEEE</sequence>
<dbReference type="PROSITE" id="PS00688">
    <property type="entry name" value="SIGMA54_INTERACT_3"/>
    <property type="match status" value="1"/>
</dbReference>
<dbReference type="InterPro" id="IPR025944">
    <property type="entry name" value="Sigma_54_int_dom_CS"/>
</dbReference>
<dbReference type="EMBL" id="CP042467">
    <property type="protein sequence ID" value="QED28642.1"/>
    <property type="molecule type" value="Genomic_DNA"/>
</dbReference>
<keyword evidence="2" id="KW-0067">ATP-binding</keyword>
<keyword evidence="3" id="KW-0805">Transcription regulation</keyword>
<dbReference type="InterPro" id="IPR002078">
    <property type="entry name" value="Sigma_54_int"/>
</dbReference>
<protein>
    <submittedName>
        <fullName evidence="7">Sigma-54-dependent Fis family transcriptional regulator</fullName>
    </submittedName>
</protein>
<name>A0A5B8XRR3_9DELT</name>
<dbReference type="Pfam" id="PF02954">
    <property type="entry name" value="HTH_8"/>
    <property type="match status" value="1"/>
</dbReference>
<evidence type="ECO:0000256" key="5">
    <source>
        <dbReference type="ARBA" id="ARBA00023163"/>
    </source>
</evidence>
<dbReference type="Pfam" id="PF00158">
    <property type="entry name" value="Sigma54_activat"/>
    <property type="match status" value="1"/>
</dbReference>
<dbReference type="PROSITE" id="PS00675">
    <property type="entry name" value="SIGMA54_INTERACT_1"/>
    <property type="match status" value="1"/>
</dbReference>
<keyword evidence="4" id="KW-0238">DNA-binding</keyword>
<evidence type="ECO:0000313" key="7">
    <source>
        <dbReference type="EMBL" id="QED28642.1"/>
    </source>
</evidence>
<dbReference type="InterPro" id="IPR003593">
    <property type="entry name" value="AAA+_ATPase"/>
</dbReference>
<dbReference type="Gene3D" id="3.40.50.300">
    <property type="entry name" value="P-loop containing nucleotide triphosphate hydrolases"/>
    <property type="match status" value="1"/>
</dbReference>
<dbReference type="InterPro" id="IPR002197">
    <property type="entry name" value="HTH_Fis"/>
</dbReference>
<keyword evidence="5" id="KW-0804">Transcription</keyword>
<evidence type="ECO:0000259" key="6">
    <source>
        <dbReference type="PROSITE" id="PS50045"/>
    </source>
</evidence>
<gene>
    <name evidence="7" type="ORF">FRD01_15645</name>
</gene>
<dbReference type="Gene3D" id="1.10.10.60">
    <property type="entry name" value="Homeodomain-like"/>
    <property type="match status" value="1"/>
</dbReference>